<evidence type="ECO:0000256" key="6">
    <source>
        <dbReference type="ARBA" id="ARBA00023157"/>
    </source>
</evidence>
<proteinExistence type="inferred from homology"/>
<dbReference type="Proteomes" id="UP000663193">
    <property type="component" value="Chromosome 12"/>
</dbReference>
<feature type="domain" description="X8" evidence="11">
    <location>
        <begin position="378"/>
        <end position="468"/>
    </location>
</feature>
<keyword evidence="8 9" id="KW-0449">Lipoprotein</keyword>
<evidence type="ECO:0000256" key="5">
    <source>
        <dbReference type="ARBA" id="ARBA00023136"/>
    </source>
</evidence>
<dbReference type="GO" id="GO:0005886">
    <property type="term" value="C:plasma membrane"/>
    <property type="evidence" value="ECO:0007669"/>
    <property type="project" value="UniProtKB-SubCell"/>
</dbReference>
<keyword evidence="7" id="KW-0325">Glycoprotein</keyword>
<keyword evidence="9" id="KW-0808">Transferase</keyword>
<dbReference type="AlphaFoldDB" id="A0A7U2FA35"/>
<dbReference type="Gene3D" id="3.20.20.80">
    <property type="entry name" value="Glycosidases"/>
    <property type="match status" value="1"/>
</dbReference>
<evidence type="ECO:0000256" key="10">
    <source>
        <dbReference type="SAM" id="Phobius"/>
    </source>
</evidence>
<comment type="subcellular location">
    <subcellularLocation>
        <location evidence="1 9">Cell membrane</location>
        <topology evidence="1 9">Lipid-anchor</topology>
        <topology evidence="1 9">GPI-anchor</topology>
    </subcellularLocation>
</comment>
<keyword evidence="10" id="KW-0812">Transmembrane</keyword>
<comment type="similarity">
    <text evidence="2 9">Belongs to the glycosyl hydrolase 72 family.</text>
</comment>
<dbReference type="Pfam" id="PF07983">
    <property type="entry name" value="X8"/>
    <property type="match status" value="1"/>
</dbReference>
<evidence type="ECO:0000259" key="11">
    <source>
        <dbReference type="SMART" id="SM00768"/>
    </source>
</evidence>
<dbReference type="Pfam" id="PF03198">
    <property type="entry name" value="Glyco_hydro_72"/>
    <property type="match status" value="1"/>
</dbReference>
<dbReference type="FunFam" id="3.20.20.80:FF:000038">
    <property type="entry name" value="1,3-beta-glucanosyltransferase"/>
    <property type="match status" value="1"/>
</dbReference>
<evidence type="ECO:0000313" key="13">
    <source>
        <dbReference type="Proteomes" id="UP000663193"/>
    </source>
</evidence>
<dbReference type="SUPFAM" id="SSF51445">
    <property type="entry name" value="(Trans)glycosidases"/>
    <property type="match status" value="1"/>
</dbReference>
<keyword evidence="6" id="KW-1015">Disulfide bond</keyword>
<dbReference type="InterPro" id="IPR017853">
    <property type="entry name" value="GH"/>
</dbReference>
<dbReference type="PANTHER" id="PTHR31468">
    <property type="entry name" value="1,3-BETA-GLUCANOSYLTRANSFERASE GAS1"/>
    <property type="match status" value="1"/>
</dbReference>
<feature type="chain" id="PRO_5031607671" description="1,3-beta-glucanosyltransferase" evidence="9">
    <location>
        <begin position="17"/>
        <end position="537"/>
    </location>
</feature>
<dbReference type="OrthoDB" id="421038at2759"/>
<dbReference type="VEuPathDB" id="FungiDB:JI435_120280"/>
<keyword evidence="3 9" id="KW-0336">GPI-anchor</keyword>
<dbReference type="EMBL" id="CP069034">
    <property type="protein sequence ID" value="QRD01347.1"/>
    <property type="molecule type" value="Genomic_DNA"/>
</dbReference>
<dbReference type="GO" id="GO:0098552">
    <property type="term" value="C:side of membrane"/>
    <property type="evidence" value="ECO:0007669"/>
    <property type="project" value="UniProtKB-KW"/>
</dbReference>
<feature type="signal peptide" evidence="9">
    <location>
        <begin position="1"/>
        <end position="16"/>
    </location>
</feature>
<name>A0A7U2FA35_PHANO</name>
<dbReference type="InterPro" id="IPR004886">
    <property type="entry name" value="Glucanosyltransferase"/>
</dbReference>
<evidence type="ECO:0000256" key="7">
    <source>
        <dbReference type="ARBA" id="ARBA00023180"/>
    </source>
</evidence>
<accession>A0A7U2FA35</accession>
<evidence type="ECO:0000256" key="9">
    <source>
        <dbReference type="RuleBase" id="RU361209"/>
    </source>
</evidence>
<dbReference type="SMART" id="SM00768">
    <property type="entry name" value="X8"/>
    <property type="match status" value="1"/>
</dbReference>
<keyword evidence="10" id="KW-1133">Transmembrane helix</keyword>
<dbReference type="GO" id="GO:0071852">
    <property type="term" value="P:fungal-type cell wall organization or biogenesis"/>
    <property type="evidence" value="ECO:0007669"/>
    <property type="project" value="UniProtKB-ARBA"/>
</dbReference>
<protein>
    <recommendedName>
        <fullName evidence="9">1,3-beta-glucanosyltransferase</fullName>
        <ecNumber evidence="9">2.4.1.-</ecNumber>
    </recommendedName>
</protein>
<evidence type="ECO:0000256" key="2">
    <source>
        <dbReference type="ARBA" id="ARBA00007528"/>
    </source>
</evidence>
<keyword evidence="5 9" id="KW-0472">Membrane</keyword>
<comment type="function">
    <text evidence="9">Splits internally a 1,3-beta-glucan molecule and transfers the newly generated reducing end (the donor) to the non-reducing end of another 1,3-beta-glucan molecule (the acceptor) forming a 1,3-beta linkage, resulting in the elongation of 1,3-beta-glucan chains in the cell wall.</text>
</comment>
<evidence type="ECO:0000313" key="12">
    <source>
        <dbReference type="EMBL" id="QRD01347.1"/>
    </source>
</evidence>
<evidence type="ECO:0000256" key="8">
    <source>
        <dbReference type="ARBA" id="ARBA00023288"/>
    </source>
</evidence>
<dbReference type="InterPro" id="IPR012946">
    <property type="entry name" value="X8"/>
</dbReference>
<dbReference type="EC" id="2.4.1.-" evidence="9"/>
<gene>
    <name evidence="12" type="ORF">JI435_120280</name>
</gene>
<organism evidence="12 13">
    <name type="scientific">Phaeosphaeria nodorum (strain SN15 / ATCC MYA-4574 / FGSC 10173)</name>
    <name type="common">Glume blotch fungus</name>
    <name type="synonym">Parastagonospora nodorum</name>
    <dbReference type="NCBI Taxonomy" id="321614"/>
    <lineage>
        <taxon>Eukaryota</taxon>
        <taxon>Fungi</taxon>
        <taxon>Dikarya</taxon>
        <taxon>Ascomycota</taxon>
        <taxon>Pezizomycotina</taxon>
        <taxon>Dothideomycetes</taxon>
        <taxon>Pleosporomycetidae</taxon>
        <taxon>Pleosporales</taxon>
        <taxon>Pleosporineae</taxon>
        <taxon>Phaeosphaeriaceae</taxon>
        <taxon>Parastagonospora</taxon>
    </lineage>
</organism>
<keyword evidence="4 9" id="KW-0732">Signal</keyword>
<feature type="transmembrane region" description="Helical" evidence="10">
    <location>
        <begin position="515"/>
        <end position="536"/>
    </location>
</feature>
<evidence type="ECO:0000256" key="3">
    <source>
        <dbReference type="ARBA" id="ARBA00022622"/>
    </source>
</evidence>
<dbReference type="PANTHER" id="PTHR31468:SF2">
    <property type="entry name" value="1,3-BETA-GLUCANOSYLTRANSFERASE GAS1"/>
    <property type="match status" value="1"/>
</dbReference>
<evidence type="ECO:0000256" key="4">
    <source>
        <dbReference type="ARBA" id="ARBA00022729"/>
    </source>
</evidence>
<sequence>MRGLFAAAALLVGAQAAIDPIVIKGQKFFYKTNGTQFFMKGVAYQQEINSNTTQSAESTIQITDPLADATACKRDIEYLKKIQTNTIRVYAIDPSKDHKACMNALADAGIYVVADLSEPKNSIIRDDPGWTTTLYERYTQVVDELMKYDNTLGFFAGNEVSNQPNNTIASAFVKAAVRDTKAYIKSKNYRPVGVGYATNDDADIRENLSAYFDCGNKEDAIDFWGYNIYSWCGDSSFQESGFDVRTKEFEKYNVPVFFAEYGCNTPRPRLFTEVGALYGKQMTGVWSGGIVYMYFEEENKFGLASINNGKVSTNKDFENLSKEIAKATPVGVKMSEYNPTNTAAATCPKVTQGKWEAKSDPLPPSANAPLCSCMVETLSCVVADNVQEKDFGDMFGFICGEKKGQYCQGINKNATSGPYGAYGMCSAKDQLSFAVNAYAKAVSNGCGFKGKATTKAAVATPSASGCATLLQAAGAQGTGVVSGGAQAGASGAAASGSAGAAAGAAAGLSVPSFSIGSFGMGIYVLGAMASGMAMILL</sequence>
<keyword evidence="13" id="KW-1185">Reference proteome</keyword>
<evidence type="ECO:0000256" key="1">
    <source>
        <dbReference type="ARBA" id="ARBA00004609"/>
    </source>
</evidence>
<reference evidence="13" key="1">
    <citation type="journal article" date="2021" name="BMC Genomics">
        <title>Chromosome-level genome assembly and manually-curated proteome of model necrotroph Parastagonospora nodorum Sn15 reveals a genome-wide trove of candidate effector homologs, and redundancy of virulence-related functions within an accessory chromosome.</title>
        <authorList>
            <person name="Bertazzoni S."/>
            <person name="Jones D.A.B."/>
            <person name="Phan H.T."/>
            <person name="Tan K.-C."/>
            <person name="Hane J.K."/>
        </authorList>
    </citation>
    <scope>NUCLEOTIDE SEQUENCE [LARGE SCALE GENOMIC DNA]</scope>
    <source>
        <strain evidence="13">SN15 / ATCC MYA-4574 / FGSC 10173)</strain>
    </source>
</reference>
<dbReference type="Gene3D" id="1.20.58.1040">
    <property type="match status" value="1"/>
</dbReference>
<dbReference type="GO" id="GO:0042123">
    <property type="term" value="F:glucanosyltransferase activity"/>
    <property type="evidence" value="ECO:0007669"/>
    <property type="project" value="UniProtKB-ARBA"/>
</dbReference>